<evidence type="ECO:0000313" key="5">
    <source>
        <dbReference type="Proteomes" id="UP000077961"/>
    </source>
</evidence>
<dbReference type="EMBL" id="LXKA01000198">
    <property type="protein sequence ID" value="OAJ61814.1"/>
    <property type="molecule type" value="Genomic_DNA"/>
</dbReference>
<dbReference type="Gene3D" id="3.90.226.10">
    <property type="entry name" value="2-enoyl-CoA Hydratase, Chain A, domain 1"/>
    <property type="match status" value="1"/>
</dbReference>
<dbReference type="PANTHER" id="PTHR11941">
    <property type="entry name" value="ENOYL-COA HYDRATASE-RELATED"/>
    <property type="match status" value="1"/>
</dbReference>
<comment type="similarity">
    <text evidence="1 2">Belongs to the enoyl-CoA hydratase/isomerase family.</text>
</comment>
<evidence type="ECO:0000313" key="4">
    <source>
        <dbReference type="EMBL" id="OAJ61814.1"/>
    </source>
</evidence>
<dbReference type="SUPFAM" id="SSF52096">
    <property type="entry name" value="ClpP/crotonase"/>
    <property type="match status" value="1"/>
</dbReference>
<dbReference type="InterPro" id="IPR018376">
    <property type="entry name" value="Enoyl-CoA_hyd/isom_CS"/>
</dbReference>
<accession>A0A1A9N8Y5</accession>
<proteinExistence type="inferred from homology"/>
<organism evidence="4 6">
    <name type="scientific">Paraburkholderia ginsengiterrae</name>
    <dbReference type="NCBI Taxonomy" id="1462993"/>
    <lineage>
        <taxon>Bacteria</taxon>
        <taxon>Pseudomonadati</taxon>
        <taxon>Pseudomonadota</taxon>
        <taxon>Betaproteobacteria</taxon>
        <taxon>Burkholderiales</taxon>
        <taxon>Burkholderiaceae</taxon>
        <taxon>Paraburkholderia</taxon>
    </lineage>
</organism>
<dbReference type="InterPro" id="IPR001753">
    <property type="entry name" value="Enoyl-CoA_hydra/iso"/>
</dbReference>
<evidence type="ECO:0000256" key="1">
    <source>
        <dbReference type="ARBA" id="ARBA00005254"/>
    </source>
</evidence>
<evidence type="ECO:0000256" key="2">
    <source>
        <dbReference type="RuleBase" id="RU003707"/>
    </source>
</evidence>
<keyword evidence="5" id="KW-1185">Reference proteome</keyword>
<dbReference type="EMBL" id="LXJZ01000253">
    <property type="protein sequence ID" value="OAJ51627.1"/>
    <property type="molecule type" value="Genomic_DNA"/>
</dbReference>
<name>A0A1A9N8Y5_9BURK</name>
<dbReference type="PROSITE" id="PS00166">
    <property type="entry name" value="ENOYL_COA_HYDRATASE"/>
    <property type="match status" value="1"/>
</dbReference>
<dbReference type="AlphaFoldDB" id="A0A1A9N8Y5"/>
<dbReference type="InterPro" id="IPR029045">
    <property type="entry name" value="ClpP/crotonase-like_dom_sf"/>
</dbReference>
<dbReference type="GO" id="GO:0006635">
    <property type="term" value="P:fatty acid beta-oxidation"/>
    <property type="evidence" value="ECO:0007669"/>
    <property type="project" value="TreeGrafter"/>
</dbReference>
<sequence length="262" mass="28190">MQEMPVIAEVRQGALWITLNRPAAMNAITPDVVRGIEWALDEATKRDDVRVVVLTGAGRAFCAGADLKFVRGERDGDQSGGSRFLDALLALLNRLERFPRPVIAAVNGMALAGGLELVLCCDLVIAGKSARFGDAHANYGLLPGGGGSVRLPRKIGATRAKYLMYTGEFVTAEAMESAGLVNQVVEDAQLRARVDALVQTMAAKSPLGLSRMKLLVNDGLEQPAEVALRQELLMIALHEHSEDLREGLAAFQEKRSPQFTGL</sequence>
<dbReference type="RefSeq" id="WP_064272517.1">
    <property type="nucleotide sequence ID" value="NZ_LXJZ01000253.1"/>
</dbReference>
<comment type="caution">
    <text evidence="4">The sequence shown here is derived from an EMBL/GenBank/DDBJ whole genome shotgun (WGS) entry which is preliminary data.</text>
</comment>
<dbReference type="Proteomes" id="UP000077961">
    <property type="component" value="Unassembled WGS sequence"/>
</dbReference>
<dbReference type="STRING" id="1462993.A6V36_16540"/>
<evidence type="ECO:0000313" key="3">
    <source>
        <dbReference type="EMBL" id="OAJ51627.1"/>
    </source>
</evidence>
<dbReference type="OrthoDB" id="8524220at2"/>
<protein>
    <submittedName>
        <fullName evidence="4">Enoyl-CoA hydratase</fullName>
    </submittedName>
</protein>
<dbReference type="PANTHER" id="PTHR11941:SF54">
    <property type="entry name" value="ENOYL-COA HYDRATASE, MITOCHONDRIAL"/>
    <property type="match status" value="1"/>
</dbReference>
<dbReference type="Pfam" id="PF00378">
    <property type="entry name" value="ECH_1"/>
    <property type="match status" value="1"/>
</dbReference>
<evidence type="ECO:0000313" key="6">
    <source>
        <dbReference type="Proteomes" id="UP000078116"/>
    </source>
</evidence>
<dbReference type="GO" id="GO:0003824">
    <property type="term" value="F:catalytic activity"/>
    <property type="evidence" value="ECO:0007669"/>
    <property type="project" value="InterPro"/>
</dbReference>
<dbReference type="Proteomes" id="UP000078116">
    <property type="component" value="Unassembled WGS sequence"/>
</dbReference>
<reference evidence="5 6" key="1">
    <citation type="submission" date="2016-04" db="EMBL/GenBank/DDBJ databases">
        <title>Reclassification of Paraburkholderia panaciterrae (Farh et al. 2015) Dobritsa &amp; Samadpour 2016 as a later homotypic synonym of Paraburkholderia ginsengiterrae (Farh et al. 2015) Dobritsa &amp; Samadpour 2016.</title>
        <authorList>
            <person name="Dobritsa A.P."/>
            <person name="Kutumbaka K."/>
            <person name="Samadpour M."/>
        </authorList>
    </citation>
    <scope>NUCLEOTIDE SEQUENCE [LARGE SCALE GENOMIC DNA]</scope>
    <source>
        <strain evidence="4 6">DCY85</strain>
        <strain evidence="3 5">DCY85-1</strain>
    </source>
</reference>
<dbReference type="CDD" id="cd06558">
    <property type="entry name" value="crotonase-like"/>
    <property type="match status" value="1"/>
</dbReference>
<gene>
    <name evidence="3" type="ORF">A6V36_16540</name>
    <name evidence="4" type="ORF">A6V37_24295</name>
</gene>